<gene>
    <name evidence="2" type="ORF">K8V56_07540</name>
</gene>
<keyword evidence="1" id="KW-0472">Membrane</keyword>
<feature type="transmembrane region" description="Helical" evidence="1">
    <location>
        <begin position="78"/>
        <end position="96"/>
    </location>
</feature>
<feature type="transmembrane region" description="Helical" evidence="1">
    <location>
        <begin position="102"/>
        <end position="122"/>
    </location>
</feature>
<comment type="caution">
    <text evidence="2">The sequence shown here is derived from an EMBL/GenBank/DDBJ whole genome shotgun (WGS) entry which is preliminary data.</text>
</comment>
<evidence type="ECO:0000313" key="3">
    <source>
        <dbReference type="Proteomes" id="UP000698173"/>
    </source>
</evidence>
<dbReference type="EMBL" id="DYWT01000126">
    <property type="protein sequence ID" value="HJF31616.1"/>
    <property type="molecule type" value="Genomic_DNA"/>
</dbReference>
<protein>
    <submittedName>
        <fullName evidence="2">Uncharacterized protein</fullName>
    </submittedName>
</protein>
<proteinExistence type="predicted"/>
<evidence type="ECO:0000256" key="1">
    <source>
        <dbReference type="SAM" id="Phobius"/>
    </source>
</evidence>
<evidence type="ECO:0000313" key="2">
    <source>
        <dbReference type="EMBL" id="HJF31616.1"/>
    </source>
</evidence>
<accession>A0A921KD11</accession>
<dbReference type="Proteomes" id="UP000698173">
    <property type="component" value="Unassembled WGS sequence"/>
</dbReference>
<reference evidence="2" key="2">
    <citation type="submission" date="2021-09" db="EMBL/GenBank/DDBJ databases">
        <authorList>
            <person name="Gilroy R."/>
        </authorList>
    </citation>
    <scope>NUCLEOTIDE SEQUENCE</scope>
    <source>
        <strain evidence="2">CHK171-7178</strain>
    </source>
</reference>
<name>A0A921KD11_SPOPS</name>
<organism evidence="2 3">
    <name type="scientific">Sporosarcina psychrophila</name>
    <name type="common">Bacillus psychrophilus</name>
    <dbReference type="NCBI Taxonomy" id="1476"/>
    <lineage>
        <taxon>Bacteria</taxon>
        <taxon>Bacillati</taxon>
        <taxon>Bacillota</taxon>
        <taxon>Bacilli</taxon>
        <taxon>Bacillales</taxon>
        <taxon>Caryophanaceae</taxon>
        <taxon>Sporosarcina</taxon>
    </lineage>
</organism>
<dbReference type="AlphaFoldDB" id="A0A921KD11"/>
<reference evidence="2" key="1">
    <citation type="journal article" date="2021" name="PeerJ">
        <title>Extensive microbial diversity within the chicken gut microbiome revealed by metagenomics and culture.</title>
        <authorList>
            <person name="Gilroy R."/>
            <person name="Ravi A."/>
            <person name="Getino M."/>
            <person name="Pursley I."/>
            <person name="Horton D.L."/>
            <person name="Alikhan N.F."/>
            <person name="Baker D."/>
            <person name="Gharbi K."/>
            <person name="Hall N."/>
            <person name="Watson M."/>
            <person name="Adriaenssens E.M."/>
            <person name="Foster-Nyarko E."/>
            <person name="Jarju S."/>
            <person name="Secka A."/>
            <person name="Antonio M."/>
            <person name="Oren A."/>
            <person name="Chaudhuri R.R."/>
            <person name="La Ragione R."/>
            <person name="Hildebrand F."/>
            <person name="Pallen M.J."/>
        </authorList>
    </citation>
    <scope>NUCLEOTIDE SEQUENCE</scope>
    <source>
        <strain evidence="2">CHK171-7178</strain>
    </source>
</reference>
<sequence>AFLLIASIFVCVSYLLVYEVSFLPNGYDIEAVQKDNVSLKSFNFLGVEKDKITLSFSGNDIWVIDEIKKAVKKQKGELFLLFSAVTVSIFLLSYKVRNGLKLWKAILESNIIFAVLFPLLLVMNSLNRIFDLISYYSTNGSFT</sequence>
<keyword evidence="1" id="KW-0812">Transmembrane</keyword>
<keyword evidence="1" id="KW-1133">Transmembrane helix</keyword>
<feature type="non-terminal residue" evidence="2">
    <location>
        <position position="1"/>
    </location>
</feature>